<comment type="caution">
    <text evidence="1">The sequence shown here is derived from an EMBL/GenBank/DDBJ whole genome shotgun (WGS) entry which is preliminary data.</text>
</comment>
<dbReference type="Proteomes" id="UP001291623">
    <property type="component" value="Unassembled WGS sequence"/>
</dbReference>
<reference evidence="1" key="1">
    <citation type="submission" date="2023-12" db="EMBL/GenBank/DDBJ databases">
        <title>Genome assembly of Anisodus tanguticus.</title>
        <authorList>
            <person name="Wang Y.-J."/>
        </authorList>
    </citation>
    <scope>NUCLEOTIDE SEQUENCE</scope>
    <source>
        <strain evidence="1">KB-2021</strain>
        <tissue evidence="1">Leaf</tissue>
    </source>
</reference>
<dbReference type="AlphaFoldDB" id="A0AAE1V0G9"/>
<sequence length="67" mass="7762">MDIIDGDETDEKKSEIHVWIFEISIYGDSVWLSQISVGRVIEDFERVGDKEINVVVNKPSLRDAFMF</sequence>
<dbReference type="EMBL" id="JAVYJV010000016">
    <property type="protein sequence ID" value="KAK4350437.1"/>
    <property type="molecule type" value="Genomic_DNA"/>
</dbReference>
<protein>
    <submittedName>
        <fullName evidence="1">Uncharacterized protein</fullName>
    </submittedName>
</protein>
<accession>A0AAE1V0G9</accession>
<organism evidence="1 2">
    <name type="scientific">Anisodus tanguticus</name>
    <dbReference type="NCBI Taxonomy" id="243964"/>
    <lineage>
        <taxon>Eukaryota</taxon>
        <taxon>Viridiplantae</taxon>
        <taxon>Streptophyta</taxon>
        <taxon>Embryophyta</taxon>
        <taxon>Tracheophyta</taxon>
        <taxon>Spermatophyta</taxon>
        <taxon>Magnoliopsida</taxon>
        <taxon>eudicotyledons</taxon>
        <taxon>Gunneridae</taxon>
        <taxon>Pentapetalae</taxon>
        <taxon>asterids</taxon>
        <taxon>lamiids</taxon>
        <taxon>Solanales</taxon>
        <taxon>Solanaceae</taxon>
        <taxon>Solanoideae</taxon>
        <taxon>Hyoscyameae</taxon>
        <taxon>Anisodus</taxon>
    </lineage>
</organism>
<proteinExistence type="predicted"/>
<name>A0AAE1V0G9_9SOLA</name>
<evidence type="ECO:0000313" key="1">
    <source>
        <dbReference type="EMBL" id="KAK4350437.1"/>
    </source>
</evidence>
<gene>
    <name evidence="1" type="ORF">RND71_029750</name>
</gene>
<evidence type="ECO:0000313" key="2">
    <source>
        <dbReference type="Proteomes" id="UP001291623"/>
    </source>
</evidence>
<keyword evidence="2" id="KW-1185">Reference proteome</keyword>